<feature type="compositionally biased region" description="Basic and acidic residues" evidence="2">
    <location>
        <begin position="712"/>
        <end position="722"/>
    </location>
</feature>
<gene>
    <name evidence="4" type="ORF">PG991_005772</name>
</gene>
<feature type="region of interest" description="Disordered" evidence="2">
    <location>
        <begin position="588"/>
        <end position="865"/>
    </location>
</feature>
<proteinExistence type="inferred from homology"/>
<feature type="compositionally biased region" description="Polar residues" evidence="2">
    <location>
        <begin position="617"/>
        <end position="634"/>
    </location>
</feature>
<dbReference type="EMBL" id="JAQQWI010000007">
    <property type="protein sequence ID" value="KAK8028716.1"/>
    <property type="molecule type" value="Genomic_DNA"/>
</dbReference>
<evidence type="ECO:0000256" key="2">
    <source>
        <dbReference type="SAM" id="MobiDB-lite"/>
    </source>
</evidence>
<evidence type="ECO:0000259" key="3">
    <source>
        <dbReference type="PROSITE" id="PS50211"/>
    </source>
</evidence>
<reference evidence="4 5" key="1">
    <citation type="submission" date="2023-01" db="EMBL/GenBank/DDBJ databases">
        <title>Analysis of 21 Apiospora genomes using comparative genomics revels a genus with tremendous synthesis potential of carbohydrate active enzymes and secondary metabolites.</title>
        <authorList>
            <person name="Sorensen T."/>
        </authorList>
    </citation>
    <scope>NUCLEOTIDE SEQUENCE [LARGE SCALE GENOMIC DNA]</scope>
    <source>
        <strain evidence="4 5">CBS 20057</strain>
    </source>
</reference>
<feature type="compositionally biased region" description="Basic and acidic residues" evidence="2">
    <location>
        <begin position="800"/>
        <end position="818"/>
    </location>
</feature>
<feature type="compositionally biased region" description="Basic and acidic residues" evidence="2">
    <location>
        <begin position="536"/>
        <end position="547"/>
    </location>
</feature>
<dbReference type="PANTHER" id="PTHR31017">
    <property type="entry name" value="LATE SECRETORY PATHWAY PROTEIN AVL9-RELATED"/>
    <property type="match status" value="1"/>
</dbReference>
<dbReference type="InterPro" id="IPR051731">
    <property type="entry name" value="DENND11/AVL9_GEFs"/>
</dbReference>
<protein>
    <submittedName>
        <fullName evidence="4">Transport protein Avl9-domain-containing protein</fullName>
    </submittedName>
</protein>
<feature type="compositionally biased region" description="Basic and acidic residues" evidence="2">
    <location>
        <begin position="748"/>
        <end position="772"/>
    </location>
</feature>
<comment type="caution">
    <text evidence="4">The sequence shown here is derived from an EMBL/GenBank/DDBJ whole genome shotgun (WGS) entry which is preliminary data.</text>
</comment>
<dbReference type="Pfam" id="PF09794">
    <property type="entry name" value="Avl9"/>
    <property type="match status" value="1"/>
</dbReference>
<evidence type="ECO:0000313" key="4">
    <source>
        <dbReference type="EMBL" id="KAK8028716.1"/>
    </source>
</evidence>
<organism evidence="4 5">
    <name type="scientific">Apiospora marii</name>
    <dbReference type="NCBI Taxonomy" id="335849"/>
    <lineage>
        <taxon>Eukaryota</taxon>
        <taxon>Fungi</taxon>
        <taxon>Dikarya</taxon>
        <taxon>Ascomycota</taxon>
        <taxon>Pezizomycotina</taxon>
        <taxon>Sordariomycetes</taxon>
        <taxon>Xylariomycetidae</taxon>
        <taxon>Amphisphaeriales</taxon>
        <taxon>Apiosporaceae</taxon>
        <taxon>Apiospora</taxon>
    </lineage>
</organism>
<dbReference type="InterPro" id="IPR018307">
    <property type="entry name" value="ABL9/DENND6_dom"/>
</dbReference>
<keyword evidence="5" id="KW-1185">Reference proteome</keyword>
<comment type="similarity">
    <text evidence="1">Belongs to the AVL9 family.</text>
</comment>
<feature type="compositionally biased region" description="Polar residues" evidence="2">
    <location>
        <begin position="1"/>
        <end position="20"/>
    </location>
</feature>
<feature type="compositionally biased region" description="Low complexity" evidence="2">
    <location>
        <begin position="665"/>
        <end position="683"/>
    </location>
</feature>
<dbReference type="PROSITE" id="PS50211">
    <property type="entry name" value="DENN"/>
    <property type="match status" value="1"/>
</dbReference>
<feature type="region of interest" description="Disordered" evidence="2">
    <location>
        <begin position="1"/>
        <end position="28"/>
    </location>
</feature>
<name>A0ABR1SA50_9PEZI</name>
<accession>A0ABR1SA50</accession>
<evidence type="ECO:0000256" key="1">
    <source>
        <dbReference type="ARBA" id="ARBA00038178"/>
    </source>
</evidence>
<sequence>MADANQLQLQPAASIKTSAGSVPPSPGINKPPGFIPLVTVVDFHHARGPEVEKWFGVPEGSDPAADWDWTLLPFMALSDGAHATTEDFSYFTLLKPATEGLPPTSLFGISCTRQMDASQLLNRPPEVTRSTVQKAVVVIADSPQFFGMLRERLSVVTSAWFAQREFTDCEILKRFQDSLKEEKERGSLSEEDRDQYLGMSLRELVREFRWQTLVLLKCCLLQPKMLFFGSRCERLCMMQFSLISLIPGLLRSLQDCAGPNLDGYEKSLSKPTSLRTSDRNSLLSYMGLPLQIFGKGSLFGPYTPLQQLDILADFGTKSYIVGSTNSLLLQQKDRYSDILINLDDDTINITSTSLRTALVLTASDRRWIDVITQEVNDTWDERNPQRPNHMGYRGSEEYIRLQFEEYLLSLIASVKYRNYLAKHGNDPKVVLPHVEGDPSIDFGTEWVEYWAKTENYRMWDAHTDSLLFDIVEPKHPCAGGLTMEDVQRRLQQQVQDLHLDEKFAAGREVLGRNAAAARDKASTMFNRFYADMDSAREAQRKRAEDTKSISGESVKSAKSPETPASTNTTGAKVGAYVGSWATWASEKRKAGWGRTSSGASNSGGGGWGFGARKLKTDSNGYSSPLNSPGPTTPSFAPWASIRGSTDNNNSDRGEYQRPGTQHSFSESLLDAAGSESSASSPVSPRKPERPPPGKDGAAQGPPASRRHRRNPAVKEQEKDNVDTKAATPAAEEQKKDVVVSNVATPALDEQKETVEVKAAEPVAEPKKGDAEIKPAAPVADPKEDDVKVTAAPPVEEQEAVEVKDTTPAAEEQKKDDVASKTTLPAEEQEKDEADPKSVPAVEEQPLAEEQKKDVVDSKAVATAEV</sequence>
<dbReference type="InterPro" id="IPR037516">
    <property type="entry name" value="Tripartite_DENN"/>
</dbReference>
<dbReference type="PANTHER" id="PTHR31017:SF1">
    <property type="entry name" value="LATE SECRETORY PATHWAY PROTEIN AVL9 HOMOLOG"/>
    <property type="match status" value="1"/>
</dbReference>
<feature type="region of interest" description="Disordered" evidence="2">
    <location>
        <begin position="536"/>
        <end position="570"/>
    </location>
</feature>
<dbReference type="Proteomes" id="UP001396898">
    <property type="component" value="Unassembled WGS sequence"/>
</dbReference>
<feature type="domain" description="UDENN" evidence="3">
    <location>
        <begin position="36"/>
        <end position="477"/>
    </location>
</feature>
<evidence type="ECO:0000313" key="5">
    <source>
        <dbReference type="Proteomes" id="UP001396898"/>
    </source>
</evidence>